<keyword evidence="1" id="KW-0472">Membrane</keyword>
<dbReference type="Proteomes" id="UP000831692">
    <property type="component" value="Chromosome"/>
</dbReference>
<accession>A0ABM7XNJ5</accession>
<evidence type="ECO:0008006" key="4">
    <source>
        <dbReference type="Google" id="ProtNLM"/>
    </source>
</evidence>
<name>A0ABM7XNJ5_9ENTE</name>
<organism evidence="2 3">
    <name type="scientific">Enterococcus innesii</name>
    <dbReference type="NCBI Taxonomy" id="2839759"/>
    <lineage>
        <taxon>Bacteria</taxon>
        <taxon>Bacillati</taxon>
        <taxon>Bacillota</taxon>
        <taxon>Bacilli</taxon>
        <taxon>Lactobacillales</taxon>
        <taxon>Enterococcaceae</taxon>
        <taxon>Enterococcus</taxon>
    </lineage>
</organism>
<keyword evidence="3" id="KW-1185">Reference proteome</keyword>
<keyword evidence="1" id="KW-0812">Transmembrane</keyword>
<feature type="transmembrane region" description="Helical" evidence="1">
    <location>
        <begin position="66"/>
        <end position="93"/>
    </location>
</feature>
<evidence type="ECO:0000313" key="3">
    <source>
        <dbReference type="Proteomes" id="UP000831692"/>
    </source>
</evidence>
<evidence type="ECO:0000256" key="1">
    <source>
        <dbReference type="SAM" id="Phobius"/>
    </source>
</evidence>
<reference evidence="2 3" key="1">
    <citation type="submission" date="2022-03" db="EMBL/GenBank/DDBJ databases">
        <title>Complete genome sequence of Enterococcus innesii DB-1.</title>
        <authorList>
            <person name="Fukuda D."/>
            <person name="Nolasco-Hipolito C."/>
        </authorList>
    </citation>
    <scope>NUCLEOTIDE SEQUENCE [LARGE SCALE GENOMIC DNA]</scope>
    <source>
        <strain evidence="2 3">DB-1</strain>
    </source>
</reference>
<keyword evidence="1" id="KW-1133">Transmembrane helix</keyword>
<protein>
    <recommendedName>
        <fullName evidence="4">ABC transmembrane type-1 domain-containing protein</fullName>
    </recommendedName>
</protein>
<gene>
    <name evidence="2" type="ORF">ENLAB_01430</name>
</gene>
<dbReference type="GeneID" id="83456147"/>
<evidence type="ECO:0000313" key="2">
    <source>
        <dbReference type="EMBL" id="BDG66579.1"/>
    </source>
</evidence>
<dbReference type="RefSeq" id="WP_244352194.1">
    <property type="nucleotide sequence ID" value="NZ_AP025635.1"/>
</dbReference>
<proteinExistence type="predicted"/>
<feature type="transmembrane region" description="Helical" evidence="1">
    <location>
        <begin position="21"/>
        <end position="46"/>
    </location>
</feature>
<sequence>MDKWRYFYPYQFGWHAALRRRSLLMSGLLAVFLLILTIFAENWLLFFHDWLQYESNNSEIQTDLTYASWIFFLQLLRVALGMLTLGLISAFLWQCNHMYHYHLIGEEEQSLHIRLLLDKHLYWSRWKNLSLSPYKAPSFI</sequence>
<dbReference type="EMBL" id="AP025635">
    <property type="protein sequence ID" value="BDG66579.1"/>
    <property type="molecule type" value="Genomic_DNA"/>
</dbReference>